<reference evidence="4 5" key="1">
    <citation type="submission" date="2024-04" db="EMBL/GenBank/DDBJ databases">
        <authorList>
            <person name="Waldvogel A.-M."/>
            <person name="Schoenle A."/>
        </authorList>
    </citation>
    <scope>NUCLEOTIDE SEQUENCE [LARGE SCALE GENOMIC DNA]</scope>
</reference>
<gene>
    <name evidence="4" type="ORF">KC01_LOCUS15872</name>
</gene>
<evidence type="ECO:0000313" key="4">
    <source>
        <dbReference type="EMBL" id="CAL1585671.1"/>
    </source>
</evidence>
<comment type="cofactor">
    <cofactor evidence="1">
        <name>a divalent metal cation</name>
        <dbReference type="ChEBI" id="CHEBI:60240"/>
    </cofactor>
</comment>
<accession>A0AAV2KBK8</accession>
<dbReference type="GO" id="GO:0046872">
    <property type="term" value="F:metal ion binding"/>
    <property type="evidence" value="ECO:0007669"/>
    <property type="project" value="UniProtKB-KW"/>
</dbReference>
<dbReference type="PANTHER" id="PTHR23080:SF143">
    <property type="entry name" value="SI:DKEY-56D12.4"/>
    <property type="match status" value="1"/>
</dbReference>
<dbReference type="InterPro" id="IPR027806">
    <property type="entry name" value="HARBI1_dom"/>
</dbReference>
<dbReference type="EMBL" id="OZ035839">
    <property type="protein sequence ID" value="CAL1585671.1"/>
    <property type="molecule type" value="Genomic_DNA"/>
</dbReference>
<evidence type="ECO:0000256" key="2">
    <source>
        <dbReference type="ARBA" id="ARBA00022723"/>
    </source>
</evidence>
<evidence type="ECO:0000259" key="3">
    <source>
        <dbReference type="Pfam" id="PF13359"/>
    </source>
</evidence>
<evidence type="ECO:0000256" key="1">
    <source>
        <dbReference type="ARBA" id="ARBA00001968"/>
    </source>
</evidence>
<proteinExistence type="predicted"/>
<evidence type="ECO:0000313" key="5">
    <source>
        <dbReference type="Proteomes" id="UP001497482"/>
    </source>
</evidence>
<feature type="domain" description="DDE Tnp4" evidence="3">
    <location>
        <begin position="215"/>
        <end position="303"/>
    </location>
</feature>
<keyword evidence="2" id="KW-0479">Metal-binding</keyword>
<dbReference type="Pfam" id="PF13359">
    <property type="entry name" value="DDE_Tnp_4"/>
    <property type="match status" value="1"/>
</dbReference>
<name>A0AAV2KBK8_KNICA</name>
<keyword evidence="5" id="KW-1185">Reference proteome</keyword>
<protein>
    <recommendedName>
        <fullName evidence="3">DDE Tnp4 domain-containing protein</fullName>
    </recommendedName>
</protein>
<dbReference type="AlphaFoldDB" id="A0AAV2KBK8"/>
<sequence>MGAIGTRPRLLPTLYHWQETPSKHARICSEHFVSGKPSDLFDQNNPDWAPSLKLAGCLTPRKSESNLKKATGSTNRFIRAKKRKASKAKHAAASPLLELHATTVSDIEVENVADVAAGPNCSFRKLGKMDPPTCKPKRADHLKTFTPDAQGPSDASQHDRIKTELRLESPESAHLFEENVTQSDHWLQLHTGLPSLDMFSFLLSYVNGVLPTSTVMSLFSGRTSDGVMTRLSGFLDKLQSGDQVMSNQSFLITEELANHGATLIIPAFSPEPLSSSDVDQIRVRIQVEKAIERLKSFRILRASDKAAKQKGSEECVAQRSR</sequence>
<organism evidence="4 5">
    <name type="scientific">Knipowitschia caucasica</name>
    <name type="common">Caucasian dwarf goby</name>
    <name type="synonym">Pomatoschistus caucasicus</name>
    <dbReference type="NCBI Taxonomy" id="637954"/>
    <lineage>
        <taxon>Eukaryota</taxon>
        <taxon>Metazoa</taxon>
        <taxon>Chordata</taxon>
        <taxon>Craniata</taxon>
        <taxon>Vertebrata</taxon>
        <taxon>Euteleostomi</taxon>
        <taxon>Actinopterygii</taxon>
        <taxon>Neopterygii</taxon>
        <taxon>Teleostei</taxon>
        <taxon>Neoteleostei</taxon>
        <taxon>Acanthomorphata</taxon>
        <taxon>Gobiaria</taxon>
        <taxon>Gobiiformes</taxon>
        <taxon>Gobioidei</taxon>
        <taxon>Gobiidae</taxon>
        <taxon>Gobiinae</taxon>
        <taxon>Knipowitschia</taxon>
    </lineage>
</organism>
<dbReference type="Proteomes" id="UP001497482">
    <property type="component" value="Chromosome 17"/>
</dbReference>
<dbReference type="PANTHER" id="PTHR23080">
    <property type="entry name" value="THAP DOMAIN PROTEIN"/>
    <property type="match status" value="1"/>
</dbReference>